<keyword evidence="1" id="KW-0812">Transmembrane</keyword>
<keyword evidence="3" id="KW-1185">Reference proteome</keyword>
<accession>A0A2V1IL21</accession>
<sequence length="227" mass="25288">METVVILIMFMVGLSFVLKLTFMRPWQMIAEAVSLAFATISTTDIAISQSKIQISEWLQTPDLMLYLAVILTIDVTLQIAFCLFMINKPDKLKGRIIKSLLLYIPGLLIFPVAFYLLVQIIFSNAGMDFDNLGYCLGIAIVIMIPLLAYGVRYLLPEKSERLELIFYINCIIGLLGIIATVNGRTATAGVNEVNINSLLAIIGIAVTGSILGYLLFRKNQNKHYKQS</sequence>
<feature type="transmembrane region" description="Helical" evidence="1">
    <location>
        <begin position="164"/>
        <end position="183"/>
    </location>
</feature>
<feature type="transmembrane region" description="Helical" evidence="1">
    <location>
        <begin position="134"/>
        <end position="155"/>
    </location>
</feature>
<feature type="transmembrane region" description="Helical" evidence="1">
    <location>
        <begin position="63"/>
        <end position="87"/>
    </location>
</feature>
<name>A0A2V1IL21_9BACT</name>
<feature type="transmembrane region" description="Helical" evidence="1">
    <location>
        <begin position="195"/>
        <end position="216"/>
    </location>
</feature>
<organism evidence="2 3">
    <name type="scientific">Duncaniella muris</name>
    <dbReference type="NCBI Taxonomy" id="2094150"/>
    <lineage>
        <taxon>Bacteria</taxon>
        <taxon>Pseudomonadati</taxon>
        <taxon>Bacteroidota</taxon>
        <taxon>Bacteroidia</taxon>
        <taxon>Bacteroidales</taxon>
        <taxon>Muribaculaceae</taxon>
        <taxon>Duncaniella</taxon>
    </lineage>
</organism>
<feature type="transmembrane region" description="Helical" evidence="1">
    <location>
        <begin position="99"/>
        <end position="122"/>
    </location>
</feature>
<gene>
    <name evidence="2" type="ORF">C5O23_10935</name>
</gene>
<dbReference type="AlphaFoldDB" id="A0A2V1IL21"/>
<reference evidence="3" key="1">
    <citation type="submission" date="2018-02" db="EMBL/GenBank/DDBJ databases">
        <authorList>
            <person name="Clavel T."/>
            <person name="Strowig T."/>
        </authorList>
    </citation>
    <scope>NUCLEOTIDE SEQUENCE [LARGE SCALE GENOMIC DNA]</scope>
    <source>
        <strain evidence="3">DSM 103720</strain>
    </source>
</reference>
<evidence type="ECO:0000313" key="3">
    <source>
        <dbReference type="Proteomes" id="UP000244905"/>
    </source>
</evidence>
<keyword evidence="1" id="KW-1133">Transmembrane helix</keyword>
<comment type="caution">
    <text evidence="2">The sequence shown here is derived from an EMBL/GenBank/DDBJ whole genome shotgun (WGS) entry which is preliminary data.</text>
</comment>
<proteinExistence type="predicted"/>
<dbReference type="Proteomes" id="UP000244905">
    <property type="component" value="Unassembled WGS sequence"/>
</dbReference>
<protein>
    <submittedName>
        <fullName evidence="2">Uncharacterized protein</fullName>
    </submittedName>
</protein>
<dbReference type="EMBL" id="PUEC01000027">
    <property type="protein sequence ID" value="PWB01023.1"/>
    <property type="molecule type" value="Genomic_DNA"/>
</dbReference>
<keyword evidence="1" id="KW-0472">Membrane</keyword>
<dbReference type="RefSeq" id="WP_107032985.1">
    <property type="nucleotide sequence ID" value="NZ_CAPEJN010000032.1"/>
</dbReference>
<feature type="transmembrane region" description="Helical" evidence="1">
    <location>
        <begin position="6"/>
        <end position="22"/>
    </location>
</feature>
<dbReference type="GeneID" id="82526849"/>
<evidence type="ECO:0000256" key="1">
    <source>
        <dbReference type="SAM" id="Phobius"/>
    </source>
</evidence>
<evidence type="ECO:0000313" key="2">
    <source>
        <dbReference type="EMBL" id="PWB01023.1"/>
    </source>
</evidence>